<organism evidence="1 2">
    <name type="scientific">Trichonephila clavipes</name>
    <name type="common">Golden silk orbweaver</name>
    <name type="synonym">Nephila clavipes</name>
    <dbReference type="NCBI Taxonomy" id="2585209"/>
    <lineage>
        <taxon>Eukaryota</taxon>
        <taxon>Metazoa</taxon>
        <taxon>Ecdysozoa</taxon>
        <taxon>Arthropoda</taxon>
        <taxon>Chelicerata</taxon>
        <taxon>Arachnida</taxon>
        <taxon>Araneae</taxon>
        <taxon>Araneomorphae</taxon>
        <taxon>Entelegynae</taxon>
        <taxon>Araneoidea</taxon>
        <taxon>Nephilidae</taxon>
        <taxon>Trichonephila</taxon>
    </lineage>
</organism>
<proteinExistence type="predicted"/>
<evidence type="ECO:0000313" key="1">
    <source>
        <dbReference type="EMBL" id="GFY08817.1"/>
    </source>
</evidence>
<comment type="caution">
    <text evidence="1">The sequence shown here is derived from an EMBL/GenBank/DDBJ whole genome shotgun (WGS) entry which is preliminary data.</text>
</comment>
<name>A0A8X6SGK0_TRICX</name>
<accession>A0A8X6SGK0</accession>
<dbReference type="AlphaFoldDB" id="A0A8X6SGK0"/>
<reference evidence="1" key="1">
    <citation type="submission" date="2020-08" db="EMBL/GenBank/DDBJ databases">
        <title>Multicomponent nature underlies the extraordinary mechanical properties of spider dragline silk.</title>
        <authorList>
            <person name="Kono N."/>
            <person name="Nakamura H."/>
            <person name="Mori M."/>
            <person name="Yoshida Y."/>
            <person name="Ohtoshi R."/>
            <person name="Malay A.D."/>
            <person name="Moran D.A.P."/>
            <person name="Tomita M."/>
            <person name="Numata K."/>
            <person name="Arakawa K."/>
        </authorList>
    </citation>
    <scope>NUCLEOTIDE SEQUENCE</scope>
</reference>
<dbReference type="Proteomes" id="UP000887159">
    <property type="component" value="Unassembled WGS sequence"/>
</dbReference>
<protein>
    <submittedName>
        <fullName evidence="1">Uncharacterized protein</fullName>
    </submittedName>
</protein>
<keyword evidence="2" id="KW-1185">Reference proteome</keyword>
<sequence length="153" mass="17329">MSQQDDERWEWSNECGNMERYGKVEETCMYVDLPLCSSCCKEYQPLHTSKCGPCMIVHHHIFPLRSVTISMLHVPRSELEVADLFLGLYPPRTLIPSSTMYETQVATVKDLTAWIAVASDDTVSTLGLLVCIQQSLVVAFRTSTCYKLFVLEA</sequence>
<evidence type="ECO:0000313" key="2">
    <source>
        <dbReference type="Proteomes" id="UP000887159"/>
    </source>
</evidence>
<gene>
    <name evidence="1" type="ORF">TNCV_4660101</name>
</gene>
<dbReference type="EMBL" id="BMAU01021284">
    <property type="protein sequence ID" value="GFY08817.1"/>
    <property type="molecule type" value="Genomic_DNA"/>
</dbReference>